<feature type="compositionally biased region" description="Basic and acidic residues" evidence="1">
    <location>
        <begin position="142"/>
        <end position="152"/>
    </location>
</feature>
<feature type="compositionally biased region" description="Basic residues" evidence="1">
    <location>
        <begin position="67"/>
        <end position="77"/>
    </location>
</feature>
<evidence type="ECO:0000256" key="1">
    <source>
        <dbReference type="SAM" id="MobiDB-lite"/>
    </source>
</evidence>
<sequence>MGTPCPPTVGAVALLPSPTFAQNPRPTQTSDPSNSSLVILLCALHHLHVDCHGVVSATDRSLPQRGPSKRRRLHSRPHGQQTHRGGRRGPRRPTGLGRGPAAGGVEAAQAPAHQRATPARHDSQDDRAVGQEAPFPRRHVQRLYEGRRRSSG</sequence>
<reference evidence="2 3" key="1">
    <citation type="submission" date="2018-01" db="EMBL/GenBank/DDBJ databases">
        <title>Harnessing the power of phylogenomics to disentangle the directionality and signatures of interkingdom host jumping in the parasitic fungal genus Tolypocladium.</title>
        <authorList>
            <person name="Quandt C.A."/>
            <person name="Patterson W."/>
            <person name="Spatafora J.W."/>
        </authorList>
    </citation>
    <scope>NUCLEOTIDE SEQUENCE [LARGE SCALE GENOMIC DNA]</scope>
    <source>
        <strain evidence="2 3">NRBC 100945</strain>
    </source>
</reference>
<gene>
    <name evidence="2" type="ORF">TPAR_04702</name>
</gene>
<evidence type="ECO:0000313" key="2">
    <source>
        <dbReference type="EMBL" id="POR35091.1"/>
    </source>
</evidence>
<comment type="caution">
    <text evidence="2">The sequence shown here is derived from an EMBL/GenBank/DDBJ whole genome shotgun (WGS) entry which is preliminary data.</text>
</comment>
<keyword evidence="3" id="KW-1185">Reference proteome</keyword>
<proteinExistence type="predicted"/>
<dbReference type="EMBL" id="PKSG01000469">
    <property type="protein sequence ID" value="POR35091.1"/>
    <property type="molecule type" value="Genomic_DNA"/>
</dbReference>
<dbReference type="Proteomes" id="UP000237481">
    <property type="component" value="Unassembled WGS sequence"/>
</dbReference>
<feature type="region of interest" description="Disordered" evidence="1">
    <location>
        <begin position="55"/>
        <end position="152"/>
    </location>
</feature>
<name>A0A2S4KY34_9HYPO</name>
<accession>A0A2S4KY34</accession>
<protein>
    <submittedName>
        <fullName evidence="2">Uncharacterized protein</fullName>
    </submittedName>
</protein>
<evidence type="ECO:0000313" key="3">
    <source>
        <dbReference type="Proteomes" id="UP000237481"/>
    </source>
</evidence>
<organism evidence="2 3">
    <name type="scientific">Tolypocladium paradoxum</name>
    <dbReference type="NCBI Taxonomy" id="94208"/>
    <lineage>
        <taxon>Eukaryota</taxon>
        <taxon>Fungi</taxon>
        <taxon>Dikarya</taxon>
        <taxon>Ascomycota</taxon>
        <taxon>Pezizomycotina</taxon>
        <taxon>Sordariomycetes</taxon>
        <taxon>Hypocreomycetidae</taxon>
        <taxon>Hypocreales</taxon>
        <taxon>Ophiocordycipitaceae</taxon>
        <taxon>Tolypocladium</taxon>
    </lineage>
</organism>
<feature type="compositionally biased region" description="Low complexity" evidence="1">
    <location>
        <begin position="103"/>
        <end position="112"/>
    </location>
</feature>
<dbReference type="AlphaFoldDB" id="A0A2S4KY34"/>
<feature type="compositionally biased region" description="Basic and acidic residues" evidence="1">
    <location>
        <begin position="119"/>
        <end position="129"/>
    </location>
</feature>